<accession>A0A6J5NQ74</accession>
<sequence length="82" mass="8591">MSNNGGSAFPIPGSVVRNGIGNYSVTSSEGMTLRDYFAAVALGGLIAAGDNGALSDGTWTFPQLRSRVAYAYADAMLQERKK</sequence>
<proteinExistence type="predicted"/>
<protein>
    <submittedName>
        <fullName evidence="1">Uncharacterized protein</fullName>
    </submittedName>
</protein>
<name>A0A6J5NQ74_9CAUD</name>
<reference evidence="1" key="1">
    <citation type="submission" date="2020-04" db="EMBL/GenBank/DDBJ databases">
        <authorList>
            <person name="Chiriac C."/>
            <person name="Salcher M."/>
            <person name="Ghai R."/>
            <person name="Kavagutti S V."/>
        </authorList>
    </citation>
    <scope>NUCLEOTIDE SEQUENCE</scope>
</reference>
<gene>
    <name evidence="1" type="ORF">UFOVP773_32</name>
</gene>
<dbReference type="EMBL" id="LR796702">
    <property type="protein sequence ID" value="CAB4161107.1"/>
    <property type="molecule type" value="Genomic_DNA"/>
</dbReference>
<organism evidence="1">
    <name type="scientific">uncultured Caudovirales phage</name>
    <dbReference type="NCBI Taxonomy" id="2100421"/>
    <lineage>
        <taxon>Viruses</taxon>
        <taxon>Duplodnaviria</taxon>
        <taxon>Heunggongvirae</taxon>
        <taxon>Uroviricota</taxon>
        <taxon>Caudoviricetes</taxon>
        <taxon>Peduoviridae</taxon>
        <taxon>Maltschvirus</taxon>
        <taxon>Maltschvirus maltsch</taxon>
    </lineage>
</organism>
<evidence type="ECO:0000313" key="1">
    <source>
        <dbReference type="EMBL" id="CAB4161107.1"/>
    </source>
</evidence>